<protein>
    <recommendedName>
        <fullName evidence="2">Transposase IS116/IS110/IS902 family protein</fullName>
    </recommendedName>
</protein>
<evidence type="ECO:0008006" key="2">
    <source>
        <dbReference type="Google" id="ProtNLM"/>
    </source>
</evidence>
<evidence type="ECO:0000313" key="1">
    <source>
        <dbReference type="EMBL" id="XDQ59598.1"/>
    </source>
</evidence>
<dbReference type="RefSeq" id="WP_369254192.1">
    <property type="nucleotide sequence ID" value="NZ_CP163440.1"/>
</dbReference>
<dbReference type="EMBL" id="CP163440">
    <property type="protein sequence ID" value="XDQ59598.1"/>
    <property type="molecule type" value="Genomic_DNA"/>
</dbReference>
<reference evidence="1" key="1">
    <citation type="submission" date="2024-07" db="EMBL/GenBank/DDBJ databases">
        <authorList>
            <person name="Yu S.T."/>
        </authorList>
    </citation>
    <scope>NUCLEOTIDE SEQUENCE</scope>
    <source>
        <strain evidence="1">R35</strain>
    </source>
</reference>
<accession>A0AB39RYM9</accession>
<dbReference type="AlphaFoldDB" id="A0AB39RYM9"/>
<proteinExistence type="predicted"/>
<organism evidence="1">
    <name type="scientific">Streptomyces sp. R35</name>
    <dbReference type="NCBI Taxonomy" id="3238630"/>
    <lineage>
        <taxon>Bacteria</taxon>
        <taxon>Bacillati</taxon>
        <taxon>Actinomycetota</taxon>
        <taxon>Actinomycetes</taxon>
        <taxon>Kitasatosporales</taxon>
        <taxon>Streptomycetaceae</taxon>
        <taxon>Streptomyces</taxon>
    </lineage>
</organism>
<name>A0AB39RYM9_9ACTN</name>
<gene>
    <name evidence="1" type="ORF">AB5J50_01605</name>
</gene>
<sequence>MRPPRDPWLKNALGLAATAAAHSKDTYLASRYKRIAIRRGKKRALVAVGHTILNSIGHMLTNDTEYADLGADYFLQRTGRARQTRRLVSQLNMLGHQVSLQSAEPV</sequence>